<organism evidence="1 2">
    <name type="scientific">Smallanthus sonchifolius</name>
    <dbReference type="NCBI Taxonomy" id="185202"/>
    <lineage>
        <taxon>Eukaryota</taxon>
        <taxon>Viridiplantae</taxon>
        <taxon>Streptophyta</taxon>
        <taxon>Embryophyta</taxon>
        <taxon>Tracheophyta</taxon>
        <taxon>Spermatophyta</taxon>
        <taxon>Magnoliopsida</taxon>
        <taxon>eudicotyledons</taxon>
        <taxon>Gunneridae</taxon>
        <taxon>Pentapetalae</taxon>
        <taxon>asterids</taxon>
        <taxon>campanulids</taxon>
        <taxon>Asterales</taxon>
        <taxon>Asteraceae</taxon>
        <taxon>Asteroideae</taxon>
        <taxon>Heliantheae alliance</taxon>
        <taxon>Millerieae</taxon>
        <taxon>Smallanthus</taxon>
    </lineage>
</organism>
<comment type="caution">
    <text evidence="1">The sequence shown here is derived from an EMBL/GenBank/DDBJ whole genome shotgun (WGS) entry which is preliminary data.</text>
</comment>
<reference evidence="2" key="1">
    <citation type="journal article" date="2022" name="Mol. Ecol. Resour.">
        <title>The genomes of chicory, endive, great burdock and yacon provide insights into Asteraceae palaeo-polyploidization history and plant inulin production.</title>
        <authorList>
            <person name="Fan W."/>
            <person name="Wang S."/>
            <person name="Wang H."/>
            <person name="Wang A."/>
            <person name="Jiang F."/>
            <person name="Liu H."/>
            <person name="Zhao H."/>
            <person name="Xu D."/>
            <person name="Zhang Y."/>
        </authorList>
    </citation>
    <scope>NUCLEOTIDE SEQUENCE [LARGE SCALE GENOMIC DNA]</scope>
    <source>
        <strain evidence="2">cv. Yunnan</strain>
    </source>
</reference>
<evidence type="ECO:0000313" key="1">
    <source>
        <dbReference type="EMBL" id="KAI3763072.1"/>
    </source>
</evidence>
<keyword evidence="2" id="KW-1185">Reference proteome</keyword>
<reference evidence="1 2" key="2">
    <citation type="journal article" date="2022" name="Mol. Ecol. Resour.">
        <title>The genomes of chicory, endive, great burdock and yacon provide insights into Asteraceae paleo-polyploidization history and plant inulin production.</title>
        <authorList>
            <person name="Fan W."/>
            <person name="Wang S."/>
            <person name="Wang H."/>
            <person name="Wang A."/>
            <person name="Jiang F."/>
            <person name="Liu H."/>
            <person name="Zhao H."/>
            <person name="Xu D."/>
            <person name="Zhang Y."/>
        </authorList>
    </citation>
    <scope>NUCLEOTIDE SEQUENCE [LARGE SCALE GENOMIC DNA]</scope>
    <source>
        <strain evidence="2">cv. Yunnan</strain>
        <tissue evidence="1">Leaves</tissue>
    </source>
</reference>
<evidence type="ECO:0000313" key="2">
    <source>
        <dbReference type="Proteomes" id="UP001056120"/>
    </source>
</evidence>
<protein>
    <submittedName>
        <fullName evidence="1">Uncharacterized protein</fullName>
    </submittedName>
</protein>
<dbReference type="Proteomes" id="UP001056120">
    <property type="component" value="Linkage Group LG17"/>
</dbReference>
<dbReference type="EMBL" id="CM042034">
    <property type="protein sequence ID" value="KAI3763072.1"/>
    <property type="molecule type" value="Genomic_DNA"/>
</dbReference>
<proteinExistence type="predicted"/>
<gene>
    <name evidence="1" type="ORF">L1987_53522</name>
</gene>
<name>A0ACB9EW56_9ASTR</name>
<sequence length="953" mass="110301">MMNGPPLVCCSYGVSWSRGISRLVAARVNTMHAILILQFSAILCATESSWCLEELAYIMKCNDKRGLTVMPIFYDVAPSEVRKQEGEFGRGFAKQEVGNINKVESLRKALIDASEIAGWEPKNIANGSEHGARHGFDLPRENDMIEAIQYYPDHHDHDHSSLFLLELYDMKNILYTPNFYGLPCLQKLTLTKCSELQEIHSSLGCHTSVEYVSVFFCYKLKKFPKIIQMGKLKTLKIEYCNNTLEFPEIQSNMERLVKLSLRHVRIDVLLSSIGERCANLISLELVYCSSLNSIEVDFDGLKHLEVFTLYGLNQLKPRDQLCISWLVGKVGCGKDWYKSQPSIRLMEHVMSDTDSEDDVVWEESDNGNHTWVWYVSFGSLRHTAWWDETNNVLSFSINSSFSGFGVRLVARKNVCGPIETSTHSDEESYYTPKYWFLQDSAHALEISFKKVLRQKALITIMDDKFDMHDLVQEMGHYIVRGEYPNNPEKHSRVWKCEEIINMFFGDATMEKENDMIEAIQYYPDHHDHDHSSLFCKIVSNMKKLRYLSVTIPNKKYGGDGPNFLSNELRYMRWKNYPESPFPDTFQPMKLVDLKLSKSLQKELWKGYKHLPPLKVLELYDMKNILCTPNFYGLPCLQKLTLTKCSELQEIHSSLGCHTSVEYVSVFFCYKLKKFPKIVQMGKLETLKIEYCNNTLEFPEIQSNMERLVKLSLRHVRIDVLLSSIGERCANLISLELVYCSSLNSIEVDFDGLKHLEVFTLYGLNQLKPRDQLCISWLVGKGNAIEDHSMVLRLQGLEIAKEFVPPLVRRSKYTLKLPENWCNDFSGFLMCFVSKRKFLLWYHVNLRMEHVMSDTDSEDDVVWEESDNGNHTWVWYVSFGSLRHTAWWDETNNVLSFSINSSFSGFGVRLVARKNVCGPIETSTHSDEESYYTPKYWFLQDSAHALEISFKKVF</sequence>
<accession>A0ACB9EW56</accession>